<feature type="region of interest" description="Disordered" evidence="1">
    <location>
        <begin position="17"/>
        <end position="39"/>
    </location>
</feature>
<reference evidence="3" key="1">
    <citation type="journal article" date="2013" name="Nature">
        <title>Draft genome of the wheat A-genome progenitor Triticum urartu.</title>
        <authorList>
            <person name="Ling H.Q."/>
            <person name="Zhao S."/>
            <person name="Liu D."/>
            <person name="Wang J."/>
            <person name="Sun H."/>
            <person name="Zhang C."/>
            <person name="Fan H."/>
            <person name="Li D."/>
            <person name="Dong L."/>
            <person name="Tao Y."/>
            <person name="Gao C."/>
            <person name="Wu H."/>
            <person name="Li Y."/>
            <person name="Cui Y."/>
            <person name="Guo X."/>
            <person name="Zheng S."/>
            <person name="Wang B."/>
            <person name="Yu K."/>
            <person name="Liang Q."/>
            <person name="Yang W."/>
            <person name="Lou X."/>
            <person name="Chen J."/>
            <person name="Feng M."/>
            <person name="Jian J."/>
            <person name="Zhang X."/>
            <person name="Luo G."/>
            <person name="Jiang Y."/>
            <person name="Liu J."/>
            <person name="Wang Z."/>
            <person name="Sha Y."/>
            <person name="Zhang B."/>
            <person name="Wu H."/>
            <person name="Tang D."/>
            <person name="Shen Q."/>
            <person name="Xue P."/>
            <person name="Zou S."/>
            <person name="Wang X."/>
            <person name="Liu X."/>
            <person name="Wang F."/>
            <person name="Yang Y."/>
            <person name="An X."/>
            <person name="Dong Z."/>
            <person name="Zhang K."/>
            <person name="Zhang X."/>
            <person name="Luo M.C."/>
            <person name="Dvorak J."/>
            <person name="Tong Y."/>
            <person name="Wang J."/>
            <person name="Yang H."/>
            <person name="Li Z."/>
            <person name="Wang D."/>
            <person name="Zhang A."/>
            <person name="Wang J."/>
        </authorList>
    </citation>
    <scope>NUCLEOTIDE SEQUENCE</scope>
    <source>
        <strain evidence="3">cv. G1812</strain>
    </source>
</reference>
<dbReference type="Proteomes" id="UP000015106">
    <property type="component" value="Chromosome 6"/>
</dbReference>
<dbReference type="EnsemblPlants" id="TuG1812G0600004071.01.T02">
    <property type="protein sequence ID" value="TuG1812G0600004071.01.T02"/>
    <property type="gene ID" value="TuG1812G0600004071.01"/>
</dbReference>
<keyword evidence="3" id="KW-1185">Reference proteome</keyword>
<evidence type="ECO:0000313" key="3">
    <source>
        <dbReference type="Proteomes" id="UP000015106"/>
    </source>
</evidence>
<evidence type="ECO:0000256" key="1">
    <source>
        <dbReference type="SAM" id="MobiDB-lite"/>
    </source>
</evidence>
<feature type="compositionally biased region" description="Polar residues" evidence="1">
    <location>
        <begin position="103"/>
        <end position="120"/>
    </location>
</feature>
<accession>A0A8R7UVU2</accession>
<evidence type="ECO:0000313" key="2">
    <source>
        <dbReference type="EnsemblPlants" id="TuG1812G0600004071.01.T02"/>
    </source>
</evidence>
<dbReference type="AlphaFoldDB" id="A0A8R7UVU2"/>
<dbReference type="Gramene" id="TuG1812G0600004071.01.T02">
    <property type="protein sequence ID" value="TuG1812G0600004071.01.T02"/>
    <property type="gene ID" value="TuG1812G0600004071.01"/>
</dbReference>
<name>A0A8R7UVU2_TRIUA</name>
<protein>
    <submittedName>
        <fullName evidence="2">Uncharacterized protein</fullName>
    </submittedName>
</protein>
<feature type="region of interest" description="Disordered" evidence="1">
    <location>
        <begin position="74"/>
        <end position="121"/>
    </location>
</feature>
<sequence>ESLVFCPSSCVRCRRYASASTQSPRRPPQLRPRRSLLRPSSIFLTSTPSTSCPLLLQDCSMVLGGCGIGDDGARADQFNGGSSTGQQQQHGGRPLDREGPGTANRSGSGNHDANASGSQRSCKEIKDNNLYDPWNYAWPYYGGFDCVYCSLKHKGGGAT</sequence>
<feature type="compositionally biased region" description="Low complexity" evidence="1">
    <location>
        <begin position="77"/>
        <end position="92"/>
    </location>
</feature>
<proteinExistence type="predicted"/>
<reference evidence="2" key="3">
    <citation type="submission" date="2022-06" db="UniProtKB">
        <authorList>
            <consortium name="EnsemblPlants"/>
        </authorList>
    </citation>
    <scope>IDENTIFICATION</scope>
</reference>
<organism evidence="2 3">
    <name type="scientific">Triticum urartu</name>
    <name type="common">Red wild einkorn</name>
    <name type="synonym">Crithodium urartu</name>
    <dbReference type="NCBI Taxonomy" id="4572"/>
    <lineage>
        <taxon>Eukaryota</taxon>
        <taxon>Viridiplantae</taxon>
        <taxon>Streptophyta</taxon>
        <taxon>Embryophyta</taxon>
        <taxon>Tracheophyta</taxon>
        <taxon>Spermatophyta</taxon>
        <taxon>Magnoliopsida</taxon>
        <taxon>Liliopsida</taxon>
        <taxon>Poales</taxon>
        <taxon>Poaceae</taxon>
        <taxon>BOP clade</taxon>
        <taxon>Pooideae</taxon>
        <taxon>Triticodae</taxon>
        <taxon>Triticeae</taxon>
        <taxon>Triticinae</taxon>
        <taxon>Triticum</taxon>
    </lineage>
</organism>
<reference evidence="2" key="2">
    <citation type="submission" date="2018-03" db="EMBL/GenBank/DDBJ databases">
        <title>The Triticum urartu genome reveals the dynamic nature of wheat genome evolution.</title>
        <authorList>
            <person name="Ling H."/>
            <person name="Ma B."/>
            <person name="Shi X."/>
            <person name="Liu H."/>
            <person name="Dong L."/>
            <person name="Sun H."/>
            <person name="Cao Y."/>
            <person name="Gao Q."/>
            <person name="Zheng S."/>
            <person name="Li Y."/>
            <person name="Yu Y."/>
            <person name="Du H."/>
            <person name="Qi M."/>
            <person name="Li Y."/>
            <person name="Yu H."/>
            <person name="Cui Y."/>
            <person name="Wang N."/>
            <person name="Chen C."/>
            <person name="Wu H."/>
            <person name="Zhao Y."/>
            <person name="Zhang J."/>
            <person name="Li Y."/>
            <person name="Zhou W."/>
            <person name="Zhang B."/>
            <person name="Hu W."/>
            <person name="Eijk M."/>
            <person name="Tang J."/>
            <person name="Witsenboer H."/>
            <person name="Zhao S."/>
            <person name="Li Z."/>
            <person name="Zhang A."/>
            <person name="Wang D."/>
            <person name="Liang C."/>
        </authorList>
    </citation>
    <scope>NUCLEOTIDE SEQUENCE [LARGE SCALE GENOMIC DNA]</scope>
    <source>
        <strain evidence="2">cv. G1812</strain>
    </source>
</reference>